<dbReference type="PANTHER" id="PTHR31672:SF2">
    <property type="entry name" value="F-BOX DOMAIN-CONTAINING PROTEIN"/>
    <property type="match status" value="1"/>
</dbReference>
<dbReference type="NCBIfam" id="TIGR01640">
    <property type="entry name" value="F_box_assoc_1"/>
    <property type="match status" value="1"/>
</dbReference>
<dbReference type="Pfam" id="PF08268">
    <property type="entry name" value="FBA_3"/>
    <property type="match status" value="1"/>
</dbReference>
<gene>
    <name evidence="3" type="ORF">ACJRO7_003674</name>
</gene>
<dbReference type="CDD" id="cd22157">
    <property type="entry name" value="F-box_AtFBW1-like"/>
    <property type="match status" value="1"/>
</dbReference>
<dbReference type="InterPro" id="IPR036047">
    <property type="entry name" value="F-box-like_dom_sf"/>
</dbReference>
<dbReference type="Gene3D" id="1.20.1280.50">
    <property type="match status" value="1"/>
</dbReference>
<dbReference type="InterPro" id="IPR001810">
    <property type="entry name" value="F-box_dom"/>
</dbReference>
<dbReference type="Proteomes" id="UP001634007">
    <property type="component" value="Unassembled WGS sequence"/>
</dbReference>
<feature type="compositionally biased region" description="Basic residues" evidence="1">
    <location>
        <begin position="1"/>
        <end position="16"/>
    </location>
</feature>
<dbReference type="SMART" id="SM00256">
    <property type="entry name" value="FBOX"/>
    <property type="match status" value="1"/>
</dbReference>
<dbReference type="PROSITE" id="PS50181">
    <property type="entry name" value="FBOX"/>
    <property type="match status" value="1"/>
</dbReference>
<comment type="caution">
    <text evidence="3">The sequence shown here is derived from an EMBL/GenBank/DDBJ whole genome shotgun (WGS) entry which is preliminary data.</text>
</comment>
<evidence type="ECO:0000259" key="2">
    <source>
        <dbReference type="PROSITE" id="PS50181"/>
    </source>
</evidence>
<dbReference type="EMBL" id="JBJKBG010000010">
    <property type="protein sequence ID" value="KAL3718584.1"/>
    <property type="molecule type" value="Genomic_DNA"/>
</dbReference>
<feature type="region of interest" description="Disordered" evidence="1">
    <location>
        <begin position="1"/>
        <end position="35"/>
    </location>
</feature>
<sequence>MAQHHHRYALRSHARRERSSSSSSPSPRHKAPRTSSLPVDLLRNVLSRLPTISLLKLRSVCREWRDIIDDPHFAAMHARSGVESPRILLLSGPRHGRGADPQFAVDDRFLSLPILAMGRWLRTSRASCHGLHCFEDLRHGVTYIVNPLTREFISLKNVEPSPWQRIGIGFDRQTGRYKIVRVSYSMDCVVFPLRAAVLDQGSRSWRDIASVPSSLDLDEGPVFAAGSIHWKTNGRGGTLGVGIRISSFDLTQEEFGWTPCPALRDAHLVDLQGVLGLVDCSRKESIDVWAMEEGGRWTKEYSVRLISPLPAMSPWRIDALGCGGRKIALVYRESIWFHDPATGELEYVRRPGRRRDRSMRNIRDREYVQRRRRNGAREQDRVIRSITVSLLSPQKLWNGFC</sequence>
<dbReference type="InterPro" id="IPR050796">
    <property type="entry name" value="SCF_F-box_component"/>
</dbReference>
<feature type="domain" description="F-box" evidence="2">
    <location>
        <begin position="31"/>
        <end position="76"/>
    </location>
</feature>
<organism evidence="3 4">
    <name type="scientific">Eucalyptus globulus</name>
    <name type="common">Tasmanian blue gum</name>
    <dbReference type="NCBI Taxonomy" id="34317"/>
    <lineage>
        <taxon>Eukaryota</taxon>
        <taxon>Viridiplantae</taxon>
        <taxon>Streptophyta</taxon>
        <taxon>Embryophyta</taxon>
        <taxon>Tracheophyta</taxon>
        <taxon>Spermatophyta</taxon>
        <taxon>Magnoliopsida</taxon>
        <taxon>eudicotyledons</taxon>
        <taxon>Gunneridae</taxon>
        <taxon>Pentapetalae</taxon>
        <taxon>rosids</taxon>
        <taxon>malvids</taxon>
        <taxon>Myrtales</taxon>
        <taxon>Myrtaceae</taxon>
        <taxon>Myrtoideae</taxon>
        <taxon>Eucalypteae</taxon>
        <taxon>Eucalyptus</taxon>
    </lineage>
</organism>
<dbReference type="InterPro" id="IPR017451">
    <property type="entry name" value="F-box-assoc_interact_dom"/>
</dbReference>
<reference evidence="3 4" key="1">
    <citation type="submission" date="2024-11" db="EMBL/GenBank/DDBJ databases">
        <title>Chromosome-level genome assembly of Eucalyptus globulus Labill. provides insights into its genome evolution.</title>
        <authorList>
            <person name="Li X."/>
        </authorList>
    </citation>
    <scope>NUCLEOTIDE SEQUENCE [LARGE SCALE GENOMIC DNA]</scope>
    <source>
        <strain evidence="3">CL2024</strain>
        <tissue evidence="3">Fresh tender leaves</tissue>
    </source>
</reference>
<accession>A0ABD3IWX9</accession>
<keyword evidence="4" id="KW-1185">Reference proteome</keyword>
<protein>
    <recommendedName>
        <fullName evidence="2">F-box domain-containing protein</fullName>
    </recommendedName>
</protein>
<dbReference type="PANTHER" id="PTHR31672">
    <property type="entry name" value="BNACNNG10540D PROTEIN"/>
    <property type="match status" value="1"/>
</dbReference>
<proteinExistence type="predicted"/>
<dbReference type="SUPFAM" id="SSF81383">
    <property type="entry name" value="F-box domain"/>
    <property type="match status" value="1"/>
</dbReference>
<name>A0ABD3IWX9_EUCGL</name>
<evidence type="ECO:0000313" key="4">
    <source>
        <dbReference type="Proteomes" id="UP001634007"/>
    </source>
</evidence>
<dbReference type="AlphaFoldDB" id="A0ABD3IWX9"/>
<dbReference type="InterPro" id="IPR013187">
    <property type="entry name" value="F-box-assoc_dom_typ3"/>
</dbReference>
<evidence type="ECO:0000313" key="3">
    <source>
        <dbReference type="EMBL" id="KAL3718584.1"/>
    </source>
</evidence>
<dbReference type="Pfam" id="PF00646">
    <property type="entry name" value="F-box"/>
    <property type="match status" value="1"/>
</dbReference>
<evidence type="ECO:0000256" key="1">
    <source>
        <dbReference type="SAM" id="MobiDB-lite"/>
    </source>
</evidence>